<accession>M5BKV8</accession>
<sequence length="97" mass="10394">MKKLAEASIFPPASHPGTHPMNPQEKSVDLLLVDSGDLHDGSGLTDGYPSGGINGEEAIKSFLKVPYDVMAIGNHELYVGDVARDMYVISTLRIIPS</sequence>
<dbReference type="EMBL" id="CAOJ01001874">
    <property type="protein sequence ID" value="CCO27399.1"/>
    <property type="molecule type" value="Genomic_DNA"/>
</dbReference>
<proteinExistence type="predicted"/>
<dbReference type="Proteomes" id="UP000012065">
    <property type="component" value="Unassembled WGS sequence"/>
</dbReference>
<comment type="caution">
    <text evidence="2">The sequence shown here is derived from an EMBL/GenBank/DDBJ whole genome shotgun (WGS) entry which is preliminary data.</text>
</comment>
<dbReference type="InterPro" id="IPR029052">
    <property type="entry name" value="Metallo-depent_PP-like"/>
</dbReference>
<protein>
    <recommendedName>
        <fullName evidence="4">Calcineurin-like phosphoesterase domain-containing protein</fullName>
    </recommendedName>
</protein>
<gene>
    <name evidence="2" type="ORF">BN14_01437</name>
</gene>
<dbReference type="HOGENOM" id="CLU_2348143_0_0_1"/>
<reference evidence="2 3" key="1">
    <citation type="journal article" date="2013" name="J. Biotechnol.">
        <title>Establishment and interpretation of the genome sequence of the phytopathogenic fungus Rhizoctonia solani AG1-IB isolate 7/3/14.</title>
        <authorList>
            <person name="Wibberg D.W."/>
            <person name="Jelonek L.J."/>
            <person name="Rupp O.R."/>
            <person name="Hennig M.H."/>
            <person name="Eikmeyer F.E."/>
            <person name="Goesmann A.G."/>
            <person name="Hartmann A.H."/>
            <person name="Borriss R.B."/>
            <person name="Grosch R.G."/>
            <person name="Puehler A.P."/>
            <person name="Schlueter A.S."/>
        </authorList>
    </citation>
    <scope>NUCLEOTIDE SEQUENCE [LARGE SCALE GENOMIC DNA]</scope>
    <source>
        <strain evidence="3">AG1-IB / isolate 7/3/14</strain>
    </source>
</reference>
<dbReference type="Gene3D" id="3.60.21.10">
    <property type="match status" value="1"/>
</dbReference>
<evidence type="ECO:0000313" key="2">
    <source>
        <dbReference type="EMBL" id="CCO27399.1"/>
    </source>
</evidence>
<evidence type="ECO:0000256" key="1">
    <source>
        <dbReference type="SAM" id="MobiDB-lite"/>
    </source>
</evidence>
<evidence type="ECO:0008006" key="4">
    <source>
        <dbReference type="Google" id="ProtNLM"/>
    </source>
</evidence>
<organism evidence="2 3">
    <name type="scientific">Thanatephorus cucumeris (strain AG1-IB / isolate 7/3/14)</name>
    <name type="common">Lettuce bottom rot fungus</name>
    <name type="synonym">Rhizoctonia solani</name>
    <dbReference type="NCBI Taxonomy" id="1108050"/>
    <lineage>
        <taxon>Eukaryota</taxon>
        <taxon>Fungi</taxon>
        <taxon>Dikarya</taxon>
        <taxon>Basidiomycota</taxon>
        <taxon>Agaricomycotina</taxon>
        <taxon>Agaricomycetes</taxon>
        <taxon>Cantharellales</taxon>
        <taxon>Ceratobasidiaceae</taxon>
        <taxon>Rhizoctonia</taxon>
        <taxon>Rhizoctonia solani AG-1</taxon>
    </lineage>
</organism>
<evidence type="ECO:0000313" key="3">
    <source>
        <dbReference type="Proteomes" id="UP000012065"/>
    </source>
</evidence>
<name>M5BKV8_THACB</name>
<dbReference type="AlphaFoldDB" id="M5BKV8"/>
<feature type="region of interest" description="Disordered" evidence="1">
    <location>
        <begin position="1"/>
        <end position="25"/>
    </location>
</feature>
<dbReference type="SUPFAM" id="SSF56300">
    <property type="entry name" value="Metallo-dependent phosphatases"/>
    <property type="match status" value="1"/>
</dbReference>